<dbReference type="Proteomes" id="UP000800035">
    <property type="component" value="Unassembled WGS sequence"/>
</dbReference>
<feature type="compositionally biased region" description="Acidic residues" evidence="1">
    <location>
        <begin position="690"/>
        <end position="700"/>
    </location>
</feature>
<reference evidence="2" key="1">
    <citation type="journal article" date="2020" name="Stud. Mycol.">
        <title>101 Dothideomycetes genomes: a test case for predicting lifestyles and emergence of pathogens.</title>
        <authorList>
            <person name="Haridas S."/>
            <person name="Albert R."/>
            <person name="Binder M."/>
            <person name="Bloem J."/>
            <person name="Labutti K."/>
            <person name="Salamov A."/>
            <person name="Andreopoulos B."/>
            <person name="Baker S."/>
            <person name="Barry K."/>
            <person name="Bills G."/>
            <person name="Bluhm B."/>
            <person name="Cannon C."/>
            <person name="Castanera R."/>
            <person name="Culley D."/>
            <person name="Daum C."/>
            <person name="Ezra D."/>
            <person name="Gonzalez J."/>
            <person name="Henrissat B."/>
            <person name="Kuo A."/>
            <person name="Liang C."/>
            <person name="Lipzen A."/>
            <person name="Lutzoni F."/>
            <person name="Magnuson J."/>
            <person name="Mondo S."/>
            <person name="Nolan M."/>
            <person name="Ohm R."/>
            <person name="Pangilinan J."/>
            <person name="Park H.-J."/>
            <person name="Ramirez L."/>
            <person name="Alfaro M."/>
            <person name="Sun H."/>
            <person name="Tritt A."/>
            <person name="Yoshinaga Y."/>
            <person name="Zwiers L.-H."/>
            <person name="Turgeon B."/>
            <person name="Goodwin S."/>
            <person name="Spatafora J."/>
            <person name="Crous P."/>
            <person name="Grigoriev I."/>
        </authorList>
    </citation>
    <scope>NUCLEOTIDE SEQUENCE</scope>
    <source>
        <strain evidence="2">CBS 675.92</strain>
    </source>
</reference>
<feature type="compositionally biased region" description="Polar residues" evidence="1">
    <location>
        <begin position="231"/>
        <end position="244"/>
    </location>
</feature>
<feature type="region of interest" description="Disordered" evidence="1">
    <location>
        <begin position="166"/>
        <end position="251"/>
    </location>
</feature>
<organism evidence="2 3">
    <name type="scientific">Byssothecium circinans</name>
    <dbReference type="NCBI Taxonomy" id="147558"/>
    <lineage>
        <taxon>Eukaryota</taxon>
        <taxon>Fungi</taxon>
        <taxon>Dikarya</taxon>
        <taxon>Ascomycota</taxon>
        <taxon>Pezizomycotina</taxon>
        <taxon>Dothideomycetes</taxon>
        <taxon>Pleosporomycetidae</taxon>
        <taxon>Pleosporales</taxon>
        <taxon>Massarineae</taxon>
        <taxon>Massarinaceae</taxon>
        <taxon>Byssothecium</taxon>
    </lineage>
</organism>
<feature type="compositionally biased region" description="Polar residues" evidence="1">
    <location>
        <begin position="490"/>
        <end position="501"/>
    </location>
</feature>
<sequence>MSTVTSTVSATVTETATAIRMLQHPSVPSGITREIYQRLVNEALQAQVNGPQSLEALGWALASVILGGISAVGALKYARSQQIIGLPVRIADSPVEGNTNWWRKGLEYFTAMTRFIARDPQARQQVEAARRLAADNLRATEQLAQTDGTLRSTANEDTEMVDALIEADVSPASSSQSARYTPARNRPMSSHQPSPQPTRNPPQPGKHTISKRTQSFAGSVRKAVSPKRSRPSTPSCSARSSTPSGRAHSASAMKSFIEAADELRNSASPHNIASGILDLDLNSLQGAYFRAPYKEHRDRCDEIRAKYRELQSSACSPQDALRLRSSMKNELADALKARSRDVKEMEASFAQYRAQHSSLFVQNASPATQVQPVATPARSGSSKGKRKAVLFELDDEEKEWPPKYSPPNAEDSGSEYLLSSMPRAQHIPSKFGHFRPLPRKVSPLVLNTSEMFSPPESPLMLTTPQVFPQPEVPFWDEKMSPAKLDHENAPTLQPLQGQAQDTTLRRPTKRRRTSSGASASPPPLSPSPPPSLPPASSPRATSHQASPPDSFPHASLPSPYLPPPPSSSPPRSPLGESTTPQVPPPSPIASTTDRSPSPQQVSPQKPQTVREMLDLENAPVMQPPTTPAPVASTPRRSARIQGASQSRGGSARSLDSAGNGTGSAVSDTPSRTRKGGRRKVSKPVETTMETIEEAEPEPEQETTTRLRRSPRKQAQTPAPKPSSKKRASTKSPTKR</sequence>
<feature type="compositionally biased region" description="Basic residues" evidence="1">
    <location>
        <begin position="671"/>
        <end position="681"/>
    </location>
</feature>
<dbReference type="EMBL" id="ML976981">
    <property type="protein sequence ID" value="KAF1961277.1"/>
    <property type="molecule type" value="Genomic_DNA"/>
</dbReference>
<keyword evidence="3" id="KW-1185">Reference proteome</keyword>
<evidence type="ECO:0000313" key="3">
    <source>
        <dbReference type="Proteomes" id="UP000800035"/>
    </source>
</evidence>
<feature type="compositionally biased region" description="Polar residues" evidence="1">
    <location>
        <begin position="656"/>
        <end position="669"/>
    </location>
</feature>
<proteinExistence type="predicted"/>
<evidence type="ECO:0000256" key="1">
    <source>
        <dbReference type="SAM" id="MobiDB-lite"/>
    </source>
</evidence>
<accession>A0A6A5UJL9</accession>
<protein>
    <submittedName>
        <fullName evidence="2">Uncharacterized protein</fullName>
    </submittedName>
</protein>
<gene>
    <name evidence="2" type="ORF">CC80DRAFT_589677</name>
</gene>
<feature type="region of interest" description="Disordered" evidence="1">
    <location>
        <begin position="470"/>
        <end position="735"/>
    </location>
</feature>
<feature type="compositionally biased region" description="Pro residues" evidence="1">
    <location>
        <begin position="559"/>
        <end position="572"/>
    </location>
</feature>
<dbReference type="AlphaFoldDB" id="A0A6A5UJL9"/>
<feature type="compositionally biased region" description="Pro residues" evidence="1">
    <location>
        <begin position="194"/>
        <end position="204"/>
    </location>
</feature>
<feature type="compositionally biased region" description="Basic and acidic residues" evidence="1">
    <location>
        <begin position="475"/>
        <end position="488"/>
    </location>
</feature>
<name>A0A6A5UJL9_9PLEO</name>
<feature type="compositionally biased region" description="Basic residues" evidence="1">
    <location>
        <begin position="722"/>
        <end position="735"/>
    </location>
</feature>
<feature type="compositionally biased region" description="Low complexity" evidence="1">
    <location>
        <begin position="595"/>
        <end position="607"/>
    </location>
</feature>
<evidence type="ECO:0000313" key="2">
    <source>
        <dbReference type="EMBL" id="KAF1961277.1"/>
    </source>
</evidence>
<feature type="region of interest" description="Disordered" evidence="1">
    <location>
        <begin position="395"/>
        <end position="414"/>
    </location>
</feature>
<feature type="compositionally biased region" description="Low complexity" evidence="1">
    <location>
        <begin position="641"/>
        <end position="653"/>
    </location>
</feature>
<feature type="compositionally biased region" description="Pro residues" evidence="1">
    <location>
        <begin position="520"/>
        <end position="536"/>
    </location>
</feature>